<organism evidence="7 8">
    <name type="scientific">Obba rivulosa</name>
    <dbReference type="NCBI Taxonomy" id="1052685"/>
    <lineage>
        <taxon>Eukaryota</taxon>
        <taxon>Fungi</taxon>
        <taxon>Dikarya</taxon>
        <taxon>Basidiomycota</taxon>
        <taxon>Agaricomycotina</taxon>
        <taxon>Agaricomycetes</taxon>
        <taxon>Polyporales</taxon>
        <taxon>Gelatoporiaceae</taxon>
        <taxon>Obba</taxon>
    </lineage>
</organism>
<protein>
    <recommendedName>
        <fullName evidence="6">Terpene synthase</fullName>
        <ecNumber evidence="6">4.2.3.-</ecNumber>
    </recommendedName>
</protein>
<keyword evidence="4 6" id="KW-0460">Magnesium</keyword>
<dbReference type="GO" id="GO:0008299">
    <property type="term" value="P:isoprenoid biosynthetic process"/>
    <property type="evidence" value="ECO:0007669"/>
    <property type="project" value="UniProtKB-ARBA"/>
</dbReference>
<dbReference type="InterPro" id="IPR008949">
    <property type="entry name" value="Isoprenoid_synthase_dom_sf"/>
</dbReference>
<accession>A0A8E2DIG6</accession>
<evidence type="ECO:0000256" key="5">
    <source>
        <dbReference type="ARBA" id="ARBA00023239"/>
    </source>
</evidence>
<evidence type="ECO:0000256" key="2">
    <source>
        <dbReference type="ARBA" id="ARBA00006333"/>
    </source>
</evidence>
<dbReference type="PANTHER" id="PTHR35201">
    <property type="entry name" value="TERPENE SYNTHASE"/>
    <property type="match status" value="1"/>
</dbReference>
<evidence type="ECO:0000313" key="8">
    <source>
        <dbReference type="Proteomes" id="UP000250043"/>
    </source>
</evidence>
<dbReference type="EC" id="4.2.3.-" evidence="6"/>
<keyword evidence="8" id="KW-1185">Reference proteome</keyword>
<dbReference type="SFLD" id="SFLDS00005">
    <property type="entry name" value="Isoprenoid_Synthase_Type_I"/>
    <property type="match status" value="1"/>
</dbReference>
<dbReference type="Pfam" id="PF19086">
    <property type="entry name" value="Terpene_syn_C_2"/>
    <property type="match status" value="1"/>
</dbReference>
<keyword evidence="5 6" id="KW-0456">Lyase</keyword>
<dbReference type="EMBL" id="KV722509">
    <property type="protein sequence ID" value="OCH86844.1"/>
    <property type="molecule type" value="Genomic_DNA"/>
</dbReference>
<evidence type="ECO:0000256" key="6">
    <source>
        <dbReference type="RuleBase" id="RU366034"/>
    </source>
</evidence>
<proteinExistence type="inferred from homology"/>
<keyword evidence="3 6" id="KW-0479">Metal-binding</keyword>
<evidence type="ECO:0000313" key="7">
    <source>
        <dbReference type="EMBL" id="OCH86844.1"/>
    </source>
</evidence>
<dbReference type="GO" id="GO:0046872">
    <property type="term" value="F:metal ion binding"/>
    <property type="evidence" value="ECO:0007669"/>
    <property type="project" value="UniProtKB-KW"/>
</dbReference>
<dbReference type="SFLD" id="SFLDG01020">
    <property type="entry name" value="Terpene_Cyclase_Like_2"/>
    <property type="match status" value="1"/>
</dbReference>
<gene>
    <name evidence="7" type="ORF">OBBRIDRAFT_199457</name>
</gene>
<evidence type="ECO:0000256" key="3">
    <source>
        <dbReference type="ARBA" id="ARBA00022723"/>
    </source>
</evidence>
<dbReference type="GO" id="GO:0010333">
    <property type="term" value="F:terpene synthase activity"/>
    <property type="evidence" value="ECO:0007669"/>
    <property type="project" value="InterPro"/>
</dbReference>
<dbReference type="Gene3D" id="1.10.600.10">
    <property type="entry name" value="Farnesyl Diphosphate Synthase"/>
    <property type="match status" value="1"/>
</dbReference>
<dbReference type="SUPFAM" id="SSF48576">
    <property type="entry name" value="Terpenoid synthases"/>
    <property type="match status" value="1"/>
</dbReference>
<evidence type="ECO:0000256" key="1">
    <source>
        <dbReference type="ARBA" id="ARBA00001946"/>
    </source>
</evidence>
<name>A0A8E2DIG6_9APHY</name>
<dbReference type="OrthoDB" id="2861623at2759"/>
<dbReference type="AlphaFoldDB" id="A0A8E2DIG6"/>
<reference evidence="7 8" key="1">
    <citation type="submission" date="2016-07" db="EMBL/GenBank/DDBJ databases">
        <title>Draft genome of the white-rot fungus Obba rivulosa 3A-2.</title>
        <authorList>
            <consortium name="DOE Joint Genome Institute"/>
            <person name="Miettinen O."/>
            <person name="Riley R."/>
            <person name="Acob R."/>
            <person name="Barry K."/>
            <person name="Cullen D."/>
            <person name="De Vries R."/>
            <person name="Hainaut M."/>
            <person name="Hatakka A."/>
            <person name="Henrissat B."/>
            <person name="Hilden K."/>
            <person name="Kuo R."/>
            <person name="Labutti K."/>
            <person name="Lipzen A."/>
            <person name="Makela M.R."/>
            <person name="Sandor L."/>
            <person name="Spatafora J.W."/>
            <person name="Grigoriev I.V."/>
            <person name="Hibbett D.S."/>
        </authorList>
    </citation>
    <scope>NUCLEOTIDE SEQUENCE [LARGE SCALE GENOMIC DNA]</scope>
    <source>
        <strain evidence="7 8">3A-2</strain>
    </source>
</reference>
<comment type="similarity">
    <text evidence="2 6">Belongs to the terpene synthase family.</text>
</comment>
<dbReference type="InterPro" id="IPR034686">
    <property type="entry name" value="Terpene_cyclase-like_2"/>
</dbReference>
<sequence length="337" mass="38497">MSCVPVPSKPTKIVIPDLVSHCTFPVRCNRHNKQASVESKRWLFKGGNLTDRKRDAYHGLKAGYLTSMCYPLAGFSQLRVCCDFMNYLFHLDNISDDMNDRGTYGTAVEVMTALYHPSHRTASRVGYMTRDYWRRLIVTASPGCQQRFMETFDMFFQAITVQAVDRKNGVVPDLESYISLRRDTSGCKPCWALIEYANNLDLPWEVMDHPVLRGLGEAANDLVTWSNDIFSYNVEQSKGDTHNMIVVVQRQEGLDLQAAVDFVGDLCKQSIDRFSLLREHLPSWGPEIDRQVNIYVDGLADWITGSLKWSFESERYFGKTGLEVKKTRIVNLLPLRA</sequence>
<dbReference type="Proteomes" id="UP000250043">
    <property type="component" value="Unassembled WGS sequence"/>
</dbReference>
<comment type="cofactor">
    <cofactor evidence="1 6">
        <name>Mg(2+)</name>
        <dbReference type="ChEBI" id="CHEBI:18420"/>
    </cofactor>
</comment>
<evidence type="ECO:0000256" key="4">
    <source>
        <dbReference type="ARBA" id="ARBA00022842"/>
    </source>
</evidence>
<dbReference type="PANTHER" id="PTHR35201:SF4">
    <property type="entry name" value="BETA-PINACENE SYNTHASE-RELATED"/>
    <property type="match status" value="1"/>
</dbReference>